<feature type="binding site" evidence="6">
    <location>
        <begin position="338"/>
        <end position="340"/>
    </location>
    <ligand>
        <name>GTP</name>
        <dbReference type="ChEBI" id="CHEBI:37565"/>
    </ligand>
</feature>
<feature type="binding site" evidence="6">
    <location>
        <begin position="271"/>
        <end position="274"/>
    </location>
    <ligand>
        <name>GTP</name>
        <dbReference type="ChEBI" id="CHEBI:37565"/>
    </ligand>
</feature>
<dbReference type="InterPro" id="IPR031168">
    <property type="entry name" value="G_TrmE"/>
</dbReference>
<keyword evidence="4 6" id="KW-0630">Potassium</keyword>
<dbReference type="CDD" id="cd14858">
    <property type="entry name" value="TrmE_N"/>
    <property type="match status" value="1"/>
</dbReference>
<evidence type="ECO:0000256" key="2">
    <source>
        <dbReference type="ARBA" id="ARBA00022694"/>
    </source>
</evidence>
<evidence type="ECO:0000256" key="1">
    <source>
        <dbReference type="ARBA" id="ARBA00011043"/>
    </source>
</evidence>
<accession>A0ABQ1GJ42</accession>
<dbReference type="NCBIfam" id="TIGR00231">
    <property type="entry name" value="small_GTP"/>
    <property type="match status" value="1"/>
</dbReference>
<dbReference type="InterPro" id="IPR006073">
    <property type="entry name" value="GTP-bd"/>
</dbReference>
<keyword evidence="6" id="KW-0479">Metal-binding</keyword>
<feature type="binding site" evidence="6">
    <location>
        <position position="248"/>
    </location>
    <ligand>
        <name>K(+)</name>
        <dbReference type="ChEBI" id="CHEBI:29103"/>
    </ligand>
</feature>
<sequence>MSARDTIFAVSSGAPPAGIAIVRISGPRALPVAAVIAGALPDPRRAALRVLRDPRDGAVLDHAITLVFTGPRTATGEDCVEFHVHGGRAVVAAVEAAIATQPGTRHAEAGEFTRRALENGIIDLTEAEGLGDLLAAQTEGQRRAALRMAEGGLRVLVERWSDDLVGIAARIEAQLDFSDEDDVSDEALGTIAADIAQIAEALEQVLRAPSVERLHEGVRVVIAGAPNSGKSTLLNALTGRDVAIVSPISGTTRDRIEASVVRAGMAYVLTDTAGLTQTPGDAIEQIGIDRAREAIAGADIVVWLDQPGDGSVSDIRVHARCDMSGRETPAGGADVALSARTGQGVEALWELIADRATKLLPQADSVAVNRRQRLLLARCRDALRAANNSDLLIVAEETRRALRALDDVAGRSGIEDVLDAIFSRFCIGK</sequence>
<dbReference type="NCBIfam" id="NF003661">
    <property type="entry name" value="PRK05291.1-3"/>
    <property type="match status" value="1"/>
</dbReference>
<dbReference type="PANTHER" id="PTHR42714">
    <property type="entry name" value="TRNA MODIFICATION GTPASE GTPBP3"/>
    <property type="match status" value="1"/>
</dbReference>
<dbReference type="HAMAP" id="MF_00379">
    <property type="entry name" value="GTPase_MnmE"/>
    <property type="match status" value="1"/>
</dbReference>
<protein>
    <recommendedName>
        <fullName evidence="6">tRNA modification GTPase MnmE</fullName>
        <ecNumber evidence="6">3.6.-.-</ecNumber>
    </recommendedName>
</protein>
<dbReference type="Pfam" id="PF01926">
    <property type="entry name" value="MMR_HSR1"/>
    <property type="match status" value="1"/>
</dbReference>
<feature type="binding site" evidence="6">
    <location>
        <position position="246"/>
    </location>
    <ligand>
        <name>K(+)</name>
        <dbReference type="ChEBI" id="CHEBI:29103"/>
    </ligand>
</feature>
<feature type="binding site" evidence="6">
    <location>
        <position position="227"/>
    </location>
    <ligand>
        <name>K(+)</name>
        <dbReference type="ChEBI" id="CHEBI:29103"/>
    </ligand>
</feature>
<dbReference type="Gene3D" id="3.30.1360.120">
    <property type="entry name" value="Probable tRNA modification gtpase trme, domain 1"/>
    <property type="match status" value="1"/>
</dbReference>
<keyword evidence="6" id="KW-0963">Cytoplasm</keyword>
<reference evidence="11" key="1">
    <citation type="journal article" date="2019" name="Int. J. Syst. Evol. Microbiol.">
        <title>The Global Catalogue of Microorganisms (GCM) 10K type strain sequencing project: providing services to taxonomists for standard genome sequencing and annotation.</title>
        <authorList>
            <consortium name="The Broad Institute Genomics Platform"/>
            <consortium name="The Broad Institute Genome Sequencing Center for Infectious Disease"/>
            <person name="Wu L."/>
            <person name="Ma J."/>
        </authorList>
    </citation>
    <scope>NUCLEOTIDE SEQUENCE [LARGE SCALE GENOMIC DNA]</scope>
    <source>
        <strain evidence="11">CGMCC 1.10106</strain>
    </source>
</reference>
<keyword evidence="5 6" id="KW-0342">GTP-binding</keyword>
<evidence type="ECO:0000313" key="10">
    <source>
        <dbReference type="EMBL" id="GGA44829.1"/>
    </source>
</evidence>
<gene>
    <name evidence="6 10" type="primary">mnmE</name>
    <name evidence="6" type="synonym">trmE</name>
    <name evidence="10" type="ORF">GCM10011395_13850</name>
</gene>
<comment type="caution">
    <text evidence="6">Lacks conserved residue(s) required for the propagation of feature annotation.</text>
</comment>
<comment type="cofactor">
    <cofactor evidence="6">
        <name>K(+)</name>
        <dbReference type="ChEBI" id="CHEBI:29103"/>
    </cofactor>
    <text evidence="6">Binds 1 potassium ion per subunit.</text>
</comment>
<feature type="binding site" evidence="6">
    <location>
        <position position="251"/>
    </location>
    <ligand>
        <name>K(+)</name>
        <dbReference type="ChEBI" id="CHEBI:29103"/>
    </ligand>
</feature>
<comment type="caution">
    <text evidence="10">The sequence shown here is derived from an EMBL/GenBank/DDBJ whole genome shotgun (WGS) entry which is preliminary data.</text>
</comment>
<dbReference type="EMBL" id="BMDW01000006">
    <property type="protein sequence ID" value="GGA44829.1"/>
    <property type="molecule type" value="Genomic_DNA"/>
</dbReference>
<keyword evidence="11" id="KW-1185">Reference proteome</keyword>
<feature type="binding site" evidence="6">
    <location>
        <begin position="246"/>
        <end position="252"/>
    </location>
    <ligand>
        <name>GTP</name>
        <dbReference type="ChEBI" id="CHEBI:37565"/>
    </ligand>
</feature>
<evidence type="ECO:0000259" key="9">
    <source>
        <dbReference type="Pfam" id="PF12631"/>
    </source>
</evidence>
<feature type="binding site" evidence="6">
    <location>
        <position position="252"/>
    </location>
    <ligand>
        <name>Mg(2+)</name>
        <dbReference type="ChEBI" id="CHEBI:18420"/>
    </ligand>
</feature>
<keyword evidence="6" id="KW-0378">Hydrolase</keyword>
<dbReference type="Pfam" id="PF10396">
    <property type="entry name" value="TrmE_N"/>
    <property type="match status" value="1"/>
</dbReference>
<feature type="binding site" evidence="6">
    <location>
        <begin position="227"/>
        <end position="232"/>
    </location>
    <ligand>
        <name>GTP</name>
        <dbReference type="ChEBI" id="CHEBI:37565"/>
    </ligand>
</feature>
<dbReference type="CDD" id="cd04164">
    <property type="entry name" value="trmE"/>
    <property type="match status" value="1"/>
</dbReference>
<dbReference type="InterPro" id="IPR005225">
    <property type="entry name" value="Small_GTP-bd"/>
</dbReference>
<feature type="binding site" evidence="6">
    <location>
        <position position="231"/>
    </location>
    <ligand>
        <name>Mg(2+)</name>
        <dbReference type="ChEBI" id="CHEBI:18420"/>
    </ligand>
</feature>
<evidence type="ECO:0000256" key="6">
    <source>
        <dbReference type="HAMAP-Rule" id="MF_00379"/>
    </source>
</evidence>
<evidence type="ECO:0000259" key="8">
    <source>
        <dbReference type="Pfam" id="PF10396"/>
    </source>
</evidence>
<keyword evidence="2 6" id="KW-0819">tRNA processing</keyword>
<dbReference type="Pfam" id="PF12631">
    <property type="entry name" value="MnmE_helical"/>
    <property type="match status" value="1"/>
</dbReference>
<evidence type="ECO:0000313" key="11">
    <source>
        <dbReference type="Proteomes" id="UP000618591"/>
    </source>
</evidence>
<evidence type="ECO:0000256" key="5">
    <source>
        <dbReference type="ARBA" id="ARBA00023134"/>
    </source>
</evidence>
<feature type="domain" description="MnmE helical" evidence="9">
    <location>
        <begin position="124"/>
        <end position="426"/>
    </location>
</feature>
<dbReference type="InterPro" id="IPR004520">
    <property type="entry name" value="GTPase_MnmE"/>
</dbReference>
<keyword evidence="6" id="KW-0460">Magnesium</keyword>
<evidence type="ECO:0000256" key="3">
    <source>
        <dbReference type="ARBA" id="ARBA00022741"/>
    </source>
</evidence>
<evidence type="ECO:0000256" key="4">
    <source>
        <dbReference type="ARBA" id="ARBA00022958"/>
    </source>
</evidence>
<dbReference type="Proteomes" id="UP000618591">
    <property type="component" value="Unassembled WGS sequence"/>
</dbReference>
<evidence type="ECO:0000259" key="7">
    <source>
        <dbReference type="Pfam" id="PF01926"/>
    </source>
</evidence>
<dbReference type="InterPro" id="IPR027368">
    <property type="entry name" value="MnmE_dom2"/>
</dbReference>
<dbReference type="SUPFAM" id="SSF52540">
    <property type="entry name" value="P-loop containing nucleoside triphosphate hydrolases"/>
    <property type="match status" value="1"/>
</dbReference>
<comment type="subcellular location">
    <subcellularLocation>
        <location evidence="6">Cytoplasm</location>
    </subcellularLocation>
</comment>
<feature type="domain" description="G" evidence="7">
    <location>
        <begin position="219"/>
        <end position="305"/>
    </location>
</feature>
<dbReference type="EC" id="3.6.-.-" evidence="6"/>
<dbReference type="InterPro" id="IPR018948">
    <property type="entry name" value="GTP-bd_TrmE_N"/>
</dbReference>
<dbReference type="SUPFAM" id="SSF116878">
    <property type="entry name" value="TrmE connector domain"/>
    <property type="match status" value="1"/>
</dbReference>
<comment type="function">
    <text evidence="6">Exhibits a very high intrinsic GTPase hydrolysis rate. Involved in the addition of a carboxymethylaminomethyl (cmnm) group at the wobble position (U34) of certain tRNAs, forming tRNA-cmnm(5)s(2)U34.</text>
</comment>
<dbReference type="Gene3D" id="3.40.50.300">
    <property type="entry name" value="P-loop containing nucleotide triphosphate hydrolases"/>
    <property type="match status" value="1"/>
</dbReference>
<dbReference type="Gene3D" id="1.20.120.430">
    <property type="entry name" value="tRNA modification GTPase MnmE domain 2"/>
    <property type="match status" value="1"/>
</dbReference>
<dbReference type="InterPro" id="IPR027417">
    <property type="entry name" value="P-loop_NTPase"/>
</dbReference>
<dbReference type="InterPro" id="IPR025867">
    <property type="entry name" value="MnmE_helical"/>
</dbReference>
<dbReference type="InterPro" id="IPR027266">
    <property type="entry name" value="TrmE/GcvT-like"/>
</dbReference>
<feature type="domain" description="GTP-binding protein TrmE N-terminal" evidence="8">
    <location>
        <begin position="6"/>
        <end position="120"/>
    </location>
</feature>
<dbReference type="RefSeq" id="WP_188446121.1">
    <property type="nucleotide sequence ID" value="NZ_BMDW01000006.1"/>
</dbReference>
<comment type="subunit">
    <text evidence="6">Homodimer. Heterotetramer of two MnmE and two MnmG subunits.</text>
</comment>
<proteinExistence type="inferred from homology"/>
<organism evidence="10 11">
    <name type="scientific">Sphingomonas psychrolutea</name>
    <dbReference type="NCBI Taxonomy" id="1259676"/>
    <lineage>
        <taxon>Bacteria</taxon>
        <taxon>Pseudomonadati</taxon>
        <taxon>Pseudomonadota</taxon>
        <taxon>Alphaproteobacteria</taxon>
        <taxon>Sphingomonadales</taxon>
        <taxon>Sphingomonadaceae</taxon>
        <taxon>Sphingomonas</taxon>
    </lineage>
</organism>
<dbReference type="PANTHER" id="PTHR42714:SF2">
    <property type="entry name" value="TRNA MODIFICATION GTPASE GTPBP3, MITOCHONDRIAL"/>
    <property type="match status" value="1"/>
</dbReference>
<keyword evidence="3 6" id="KW-0547">Nucleotide-binding</keyword>
<comment type="similarity">
    <text evidence="1 6">Belongs to the TRAFAC class TrmE-Era-EngA-EngB-Septin-like GTPase superfamily. TrmE GTPase family.</text>
</comment>
<name>A0ABQ1GJ42_9SPHN</name>